<evidence type="ECO:0000256" key="1">
    <source>
        <dbReference type="ARBA" id="ARBA00004651"/>
    </source>
</evidence>
<evidence type="ECO:0000313" key="11">
    <source>
        <dbReference type="Proteomes" id="UP000677804"/>
    </source>
</evidence>
<feature type="region of interest" description="Disordered" evidence="8">
    <location>
        <begin position="679"/>
        <end position="725"/>
    </location>
</feature>
<feature type="transmembrane region" description="Helical" evidence="9">
    <location>
        <begin position="367"/>
        <end position="392"/>
    </location>
</feature>
<feature type="transmembrane region" description="Helical" evidence="9">
    <location>
        <begin position="149"/>
        <end position="167"/>
    </location>
</feature>
<feature type="transmembrane region" description="Helical" evidence="9">
    <location>
        <begin position="331"/>
        <end position="355"/>
    </location>
</feature>
<keyword evidence="11" id="KW-1185">Reference proteome</keyword>
<keyword evidence="3" id="KW-0813">Transport</keyword>
<feature type="transmembrane region" description="Helical" evidence="9">
    <location>
        <begin position="227"/>
        <end position="248"/>
    </location>
</feature>
<evidence type="ECO:0000256" key="3">
    <source>
        <dbReference type="ARBA" id="ARBA00022448"/>
    </source>
</evidence>
<feature type="transmembrane region" description="Helical" evidence="9">
    <location>
        <begin position="583"/>
        <end position="608"/>
    </location>
</feature>
<dbReference type="EMBL" id="CP074405">
    <property type="protein sequence ID" value="QVI63116.1"/>
    <property type="molecule type" value="Genomic_DNA"/>
</dbReference>
<feature type="compositionally biased region" description="Acidic residues" evidence="8">
    <location>
        <begin position="699"/>
        <end position="716"/>
    </location>
</feature>
<dbReference type="Proteomes" id="UP000677804">
    <property type="component" value="Chromosome"/>
</dbReference>
<keyword evidence="7 9" id="KW-0472">Membrane</keyword>
<reference evidence="10 11" key="1">
    <citation type="submission" date="2021-05" db="EMBL/GenBank/DDBJ databases">
        <title>Novel species in genus Cellulomonas.</title>
        <authorList>
            <person name="Zhang G."/>
        </authorList>
    </citation>
    <scope>NUCLEOTIDE SEQUENCE [LARGE SCALE GENOMIC DNA]</scope>
    <source>
        <strain evidence="11">zg-ZUI222</strain>
    </source>
</reference>
<feature type="transmembrane region" description="Helical" evidence="9">
    <location>
        <begin position="542"/>
        <end position="562"/>
    </location>
</feature>
<feature type="transmembrane region" description="Helical" evidence="9">
    <location>
        <begin position="404"/>
        <end position="427"/>
    </location>
</feature>
<proteinExistence type="inferred from homology"/>
<evidence type="ECO:0000256" key="5">
    <source>
        <dbReference type="ARBA" id="ARBA00022692"/>
    </source>
</evidence>
<comment type="subcellular location">
    <subcellularLocation>
        <location evidence="1">Cell membrane</location>
        <topology evidence="1">Multi-pass membrane protein</topology>
    </subcellularLocation>
</comment>
<dbReference type="PANTHER" id="PTHR30047">
    <property type="entry name" value="HIGH-AFFINITY CHOLINE TRANSPORT PROTEIN-RELATED"/>
    <property type="match status" value="1"/>
</dbReference>
<feature type="compositionally biased region" description="Basic and acidic residues" evidence="8">
    <location>
        <begin position="20"/>
        <end position="30"/>
    </location>
</feature>
<dbReference type="Pfam" id="PF02028">
    <property type="entry name" value="BCCT"/>
    <property type="match status" value="1"/>
</dbReference>
<name>A0ABX8D9G5_9CELL</name>
<organism evidence="10 11">
    <name type="scientific">Cellulomonas wangleii</name>
    <dbReference type="NCBI Taxonomy" id="2816956"/>
    <lineage>
        <taxon>Bacteria</taxon>
        <taxon>Bacillati</taxon>
        <taxon>Actinomycetota</taxon>
        <taxon>Actinomycetes</taxon>
        <taxon>Micrococcales</taxon>
        <taxon>Cellulomonadaceae</taxon>
        <taxon>Cellulomonas</taxon>
    </lineage>
</organism>
<dbReference type="PANTHER" id="PTHR30047:SF7">
    <property type="entry name" value="HIGH-AFFINITY CHOLINE TRANSPORT PROTEIN"/>
    <property type="match status" value="1"/>
</dbReference>
<comment type="similarity">
    <text evidence="2">Belongs to the BCCT transporter (TC 2.A.15) family.</text>
</comment>
<feature type="transmembrane region" description="Helical" evidence="9">
    <location>
        <begin position="614"/>
        <end position="634"/>
    </location>
</feature>
<dbReference type="NCBIfam" id="TIGR00842">
    <property type="entry name" value="bcct"/>
    <property type="match status" value="1"/>
</dbReference>
<feature type="transmembrane region" description="Helical" evidence="9">
    <location>
        <begin position="287"/>
        <end position="304"/>
    </location>
</feature>
<keyword evidence="6 9" id="KW-1133">Transmembrane helix</keyword>
<evidence type="ECO:0000256" key="6">
    <source>
        <dbReference type="ARBA" id="ARBA00022989"/>
    </source>
</evidence>
<dbReference type="InterPro" id="IPR000060">
    <property type="entry name" value="BCCT_transptr"/>
</dbReference>
<feature type="transmembrane region" description="Helical" evidence="9">
    <location>
        <begin position="490"/>
        <end position="508"/>
    </location>
</feature>
<evidence type="ECO:0000256" key="7">
    <source>
        <dbReference type="ARBA" id="ARBA00023136"/>
    </source>
</evidence>
<accession>A0ABX8D9G5</accession>
<protein>
    <submittedName>
        <fullName evidence="10">BCCT family transporter</fullName>
    </submittedName>
</protein>
<sequence>MPSGYTCHRTACSTQVTRDSSPRRLHDRTRLRPPPPAPDARVLPTAARRAKPARSPVQGPQLSVRSLALPPLSRDPLPWPGHRREAAVNDHRTEPPPTEDGQRTAAQRARATRILQEVTSPSTVGTPHPALLPGIGVEQTHRRFSVDTVVFAVAAALVAGVIVWGVANPSGLAAFAGAGFDVVTQDFGWFFSVLTVVVFGFMMWVGFGRHRAVRLGQDDEGPEFSTVSWITMLFSAGMGIGLLFYGPLEPMTFFTDLPPAFAASTEAGSNAAMHVALAQTTFHWGPIAWAYYALIGGAVAYAAYRKGRVPLMSALLEPIFGARSHGLLGKVVDVFAIVVTLFGTAVSLGIGALQIGRGVEVVGGIGALGNAALVGIIAVLAVAFILSAVSGLKRGIRALSNINMALAGALGLFVLVTGPTVLLLNLIPGALMTFVGELPTLMAQSAATAPDAQEFMSAWTTYYWAWWVSWTPFVGLFIAKISRGRTLREFVTAVIVVPSAVCLVWFTVVGGTTMWFEQTGAGISQAESGQDMLFLLLDELPFGALTSVAAVISIVIFFVTSADSASIVMASLSERGNPEPRRWTTVLWGVALATIAAVLLVGGGQVALTGLQSLMIVAALPFAVVIIFVMVAWAKDLARDPLTLRRRYAREALEQGVRAGIEEHGDDFVVGVVATEPDEGAGAWLDTDDPVLTDWYQPEGEDGQGTDDRDSDDEGSDDRKDPVLA</sequence>
<evidence type="ECO:0000256" key="8">
    <source>
        <dbReference type="SAM" id="MobiDB-lite"/>
    </source>
</evidence>
<feature type="compositionally biased region" description="Basic and acidic residues" evidence="8">
    <location>
        <begin position="82"/>
        <end position="94"/>
    </location>
</feature>
<feature type="region of interest" description="Disordered" evidence="8">
    <location>
        <begin position="1"/>
        <end position="109"/>
    </location>
</feature>
<feature type="transmembrane region" description="Helical" evidence="9">
    <location>
        <begin position="461"/>
        <end position="478"/>
    </location>
</feature>
<keyword evidence="5 9" id="KW-0812">Transmembrane</keyword>
<evidence type="ECO:0000256" key="9">
    <source>
        <dbReference type="SAM" id="Phobius"/>
    </source>
</evidence>
<gene>
    <name evidence="10" type="ORF">KG103_04155</name>
</gene>
<evidence type="ECO:0000256" key="4">
    <source>
        <dbReference type="ARBA" id="ARBA00022475"/>
    </source>
</evidence>
<evidence type="ECO:0000313" key="10">
    <source>
        <dbReference type="EMBL" id="QVI63116.1"/>
    </source>
</evidence>
<keyword evidence="4" id="KW-1003">Cell membrane</keyword>
<feature type="transmembrane region" description="Helical" evidence="9">
    <location>
        <begin position="187"/>
        <end position="207"/>
    </location>
</feature>
<evidence type="ECO:0000256" key="2">
    <source>
        <dbReference type="ARBA" id="ARBA00005658"/>
    </source>
</evidence>